<reference evidence="2" key="1">
    <citation type="submission" date="2014-07" db="EMBL/GenBank/DDBJ databases">
        <authorList>
            <person name="Martin A.A"/>
            <person name="De Silva N."/>
        </authorList>
    </citation>
    <scope>NUCLEOTIDE SEQUENCE</scope>
</reference>
<dbReference type="AlphaFoldDB" id="A0A0K0EX01"/>
<name>A0A0K0EX01_STRVS</name>
<evidence type="ECO:0000313" key="2">
    <source>
        <dbReference type="Proteomes" id="UP000035680"/>
    </source>
</evidence>
<dbReference type="PANTHER" id="PTHR46706">
    <property type="entry name" value="PROTEIN QUA-1-RELATED"/>
    <property type="match status" value="1"/>
</dbReference>
<accession>A0A0K0EX01</accession>
<dbReference type="Proteomes" id="UP000035680">
    <property type="component" value="Unassembled WGS sequence"/>
</dbReference>
<keyword evidence="1" id="KW-0217">Developmental protein</keyword>
<evidence type="ECO:0000256" key="1">
    <source>
        <dbReference type="ARBA" id="ARBA00022473"/>
    </source>
</evidence>
<evidence type="ECO:0000313" key="3">
    <source>
        <dbReference type="WBParaSite" id="SVE_0105500.1"/>
    </source>
</evidence>
<proteinExistence type="predicted"/>
<organism evidence="2 3">
    <name type="scientific">Strongyloides venezuelensis</name>
    <name type="common">Threadworm</name>
    <dbReference type="NCBI Taxonomy" id="75913"/>
    <lineage>
        <taxon>Eukaryota</taxon>
        <taxon>Metazoa</taxon>
        <taxon>Ecdysozoa</taxon>
        <taxon>Nematoda</taxon>
        <taxon>Chromadorea</taxon>
        <taxon>Rhabditida</taxon>
        <taxon>Tylenchina</taxon>
        <taxon>Panagrolaimomorpha</taxon>
        <taxon>Strongyloidoidea</taxon>
        <taxon>Strongyloididae</taxon>
        <taxon>Strongyloides</taxon>
    </lineage>
</organism>
<dbReference type="STRING" id="75913.A0A0K0EX01"/>
<dbReference type="WBParaSite" id="SVE_0105500.1">
    <property type="protein sequence ID" value="SVE_0105500.1"/>
    <property type="gene ID" value="SVE_0105500"/>
</dbReference>
<dbReference type="InterPro" id="IPR052140">
    <property type="entry name" value="Dev_Signal_Hedgehog-like"/>
</dbReference>
<dbReference type="PANTHER" id="PTHR46706:SF12">
    <property type="entry name" value="PROTEIN QUA-1-RELATED"/>
    <property type="match status" value="1"/>
</dbReference>
<reference evidence="3" key="2">
    <citation type="submission" date="2015-08" db="UniProtKB">
        <authorList>
            <consortium name="WormBaseParasite"/>
        </authorList>
    </citation>
    <scope>IDENTIFICATION</scope>
</reference>
<protein>
    <submittedName>
        <fullName evidence="3">Secreted protein</fullName>
    </submittedName>
</protein>
<sequence>MSTFSELLRMRSIVLIIIYFAKSIYGDYCGENKVPSGVEVDDDGRIRLFCTRPSCFKKNYSTCEERAFSISCPSNTTWVGGITNYSPRMKNAFTLNCCEFEQLPQVTEVHKEALILRPGEYFEGEEKEDELGMDLISFDLISDITRHYFLSDNKMYYKLKILRFHCDRLIKPKKPHNYWPYFNNLEDRLYDLKK</sequence>
<keyword evidence="2" id="KW-1185">Reference proteome</keyword>